<comment type="catalytic activity">
    <reaction evidence="1">
        <text>Hydrolyzes the link between N-acetylmuramoyl residues and L-amino acid residues in certain cell-wall glycopeptides.</text>
        <dbReference type="EC" id="3.5.1.28"/>
    </reaction>
</comment>
<evidence type="ECO:0000256" key="9">
    <source>
        <dbReference type="ARBA" id="ARBA00074581"/>
    </source>
</evidence>
<dbReference type="SUPFAM" id="SSF54106">
    <property type="entry name" value="LysM domain"/>
    <property type="match status" value="1"/>
</dbReference>
<evidence type="ECO:0000256" key="10">
    <source>
        <dbReference type="SAM" id="MobiDB-lite"/>
    </source>
</evidence>
<dbReference type="PANTHER" id="PTHR30404:SF0">
    <property type="entry name" value="N-ACETYLMURAMOYL-L-ALANINE AMIDASE AMIC"/>
    <property type="match status" value="1"/>
</dbReference>
<evidence type="ECO:0000313" key="12">
    <source>
        <dbReference type="EMBL" id="SDF70993.1"/>
    </source>
</evidence>
<comment type="subcellular location">
    <subcellularLocation>
        <location evidence="2">Periplasm</location>
    </subcellularLocation>
</comment>
<dbReference type="GO" id="GO:0008745">
    <property type="term" value="F:N-acetylmuramoyl-L-alanine amidase activity"/>
    <property type="evidence" value="ECO:0007669"/>
    <property type="project" value="UniProtKB-EC"/>
</dbReference>
<evidence type="ECO:0000259" key="11">
    <source>
        <dbReference type="PROSITE" id="PS51782"/>
    </source>
</evidence>
<dbReference type="CDD" id="cd02696">
    <property type="entry name" value="MurNAc-LAA"/>
    <property type="match status" value="1"/>
</dbReference>
<feature type="region of interest" description="Disordered" evidence="10">
    <location>
        <begin position="168"/>
        <end position="188"/>
    </location>
</feature>
<dbReference type="OrthoDB" id="9806267at2"/>
<dbReference type="Proteomes" id="UP000198641">
    <property type="component" value="Unassembled WGS sequence"/>
</dbReference>
<dbReference type="PROSITE" id="PS51782">
    <property type="entry name" value="LYSM"/>
    <property type="match status" value="1"/>
</dbReference>
<dbReference type="RefSeq" id="WP_092522404.1">
    <property type="nucleotide sequence ID" value="NZ_FNCI01000001.1"/>
</dbReference>
<evidence type="ECO:0000256" key="5">
    <source>
        <dbReference type="ARBA" id="ARBA00022729"/>
    </source>
</evidence>
<dbReference type="EMBL" id="FNCI01000001">
    <property type="protein sequence ID" value="SDF70993.1"/>
    <property type="molecule type" value="Genomic_DNA"/>
</dbReference>
<dbReference type="GO" id="GO:0009253">
    <property type="term" value="P:peptidoglycan catabolic process"/>
    <property type="evidence" value="ECO:0007669"/>
    <property type="project" value="InterPro"/>
</dbReference>
<evidence type="ECO:0000256" key="7">
    <source>
        <dbReference type="ARBA" id="ARBA00022801"/>
    </source>
</evidence>
<dbReference type="SUPFAM" id="SSF53187">
    <property type="entry name" value="Zn-dependent exopeptidases"/>
    <property type="match status" value="1"/>
</dbReference>
<keyword evidence="5" id="KW-0732">Signal</keyword>
<keyword evidence="8" id="KW-0961">Cell wall biogenesis/degradation</keyword>
<evidence type="ECO:0000256" key="3">
    <source>
        <dbReference type="ARBA" id="ARBA00010860"/>
    </source>
</evidence>
<dbReference type="Pfam" id="PF11741">
    <property type="entry name" value="AMIN"/>
    <property type="match status" value="1"/>
</dbReference>
<sequence length="485" mass="52868">MNVIATLSGVGRRYLKRTASTAKRITSSALLLAVVWCVQTGSALAADVDNMRLWAAPDHARLVFDLSSPVDANVFTLENPDRLVIDLADSKLQTDSASLNLDGSAITSVRTGVRGGNDLRVVLDLERRVEPRHFSLSPNDQYGNRLVVDLEYPGESAVKDPIEDMIRAQEQGAQQPEATAQAKATPHPKRDIIIAVDAGHGGEDPGAIGSRGTREKDVVLDIARSLKRIIDATPGFRAVMIRDGDYYVGLRERTRIAREQKADFFVSIHADAFSSARPNGSSVFALSQRGATSETAKWLANSENRADLIGGVDGNLSLRDKDEVLRGVLLDLTMTATLNDSLSIGGQVLDRLKQVNPLHKPRVEQAGFVVLKSPDIPSLLVETGFISNPQEERRLSDASHQRKLAQAVFSGIEAHFTRNPPPGSLLAWQRDQGRGQASNEYRIQPGDTLSEIAARHQVPVAMLKQVNQIDGDNIRVGQVLRIPRS</sequence>
<dbReference type="CDD" id="cd00118">
    <property type="entry name" value="LysM"/>
    <property type="match status" value="1"/>
</dbReference>
<dbReference type="Pfam" id="PF01476">
    <property type="entry name" value="LysM"/>
    <property type="match status" value="1"/>
</dbReference>
<name>A0A1G7NAD4_9GAMM</name>
<gene>
    <name evidence="12" type="ORF">SAMN05216571_101322</name>
</gene>
<evidence type="ECO:0000256" key="1">
    <source>
        <dbReference type="ARBA" id="ARBA00001561"/>
    </source>
</evidence>
<dbReference type="InterPro" id="IPR050695">
    <property type="entry name" value="N-acetylmuramoyl_amidase_3"/>
</dbReference>
<keyword evidence="7" id="KW-0378">Hydrolase</keyword>
<evidence type="ECO:0000256" key="2">
    <source>
        <dbReference type="ARBA" id="ARBA00004418"/>
    </source>
</evidence>
<dbReference type="GO" id="GO:0030288">
    <property type="term" value="C:outer membrane-bounded periplasmic space"/>
    <property type="evidence" value="ECO:0007669"/>
    <property type="project" value="TreeGrafter"/>
</dbReference>
<dbReference type="Pfam" id="PF01520">
    <property type="entry name" value="Amidase_3"/>
    <property type="match status" value="1"/>
</dbReference>
<evidence type="ECO:0000313" key="13">
    <source>
        <dbReference type="Proteomes" id="UP000198641"/>
    </source>
</evidence>
<dbReference type="Gene3D" id="3.40.630.40">
    <property type="entry name" value="Zn-dependent exopeptidases"/>
    <property type="match status" value="1"/>
</dbReference>
<proteinExistence type="inferred from homology"/>
<keyword evidence="13" id="KW-1185">Reference proteome</keyword>
<dbReference type="Gene3D" id="2.60.40.3500">
    <property type="match status" value="1"/>
</dbReference>
<reference evidence="12 13" key="1">
    <citation type="submission" date="2016-10" db="EMBL/GenBank/DDBJ databases">
        <authorList>
            <person name="de Groot N.N."/>
        </authorList>
    </citation>
    <scope>NUCLEOTIDE SEQUENCE [LARGE SCALE GENOMIC DNA]</scope>
    <source>
        <strain evidence="12 13">BH539</strain>
    </source>
</reference>
<dbReference type="SMART" id="SM00257">
    <property type="entry name" value="LysM"/>
    <property type="match status" value="1"/>
</dbReference>
<dbReference type="PANTHER" id="PTHR30404">
    <property type="entry name" value="N-ACETYLMURAMOYL-L-ALANINE AMIDASE"/>
    <property type="match status" value="1"/>
</dbReference>
<accession>A0A1G7NAD4</accession>
<comment type="similarity">
    <text evidence="3">Belongs to the N-acetylmuramoyl-L-alanine amidase 3 family.</text>
</comment>
<keyword evidence="6" id="KW-0574">Periplasm</keyword>
<dbReference type="Gene3D" id="3.10.350.10">
    <property type="entry name" value="LysM domain"/>
    <property type="match status" value="1"/>
</dbReference>
<dbReference type="AlphaFoldDB" id="A0A1G7NAD4"/>
<dbReference type="InterPro" id="IPR018392">
    <property type="entry name" value="LysM"/>
</dbReference>
<dbReference type="FunFam" id="3.40.630.40:FF:000001">
    <property type="entry name" value="N-acetylmuramoyl-L-alanine amidase"/>
    <property type="match status" value="1"/>
</dbReference>
<evidence type="ECO:0000256" key="4">
    <source>
        <dbReference type="ARBA" id="ARBA00011901"/>
    </source>
</evidence>
<protein>
    <recommendedName>
        <fullName evidence="9">N-acetylmuramoyl-L-alanine amidase AmiC</fullName>
        <ecNumber evidence="4">3.5.1.28</ecNumber>
    </recommendedName>
</protein>
<dbReference type="EC" id="3.5.1.28" evidence="4"/>
<feature type="domain" description="LysM" evidence="11">
    <location>
        <begin position="439"/>
        <end position="482"/>
    </location>
</feature>
<dbReference type="STRING" id="284577.SAMN05216571_101322"/>
<dbReference type="InterPro" id="IPR036779">
    <property type="entry name" value="LysM_dom_sf"/>
</dbReference>
<dbReference type="InterPro" id="IPR002508">
    <property type="entry name" value="MurNAc-LAA_cat"/>
</dbReference>
<dbReference type="InterPro" id="IPR021731">
    <property type="entry name" value="AMIN_dom"/>
</dbReference>
<dbReference type="SMART" id="SM00646">
    <property type="entry name" value="Ami_3"/>
    <property type="match status" value="1"/>
</dbReference>
<organism evidence="12 13">
    <name type="scientific">Onishia taeanensis</name>
    <dbReference type="NCBI Taxonomy" id="284577"/>
    <lineage>
        <taxon>Bacteria</taxon>
        <taxon>Pseudomonadati</taxon>
        <taxon>Pseudomonadota</taxon>
        <taxon>Gammaproteobacteria</taxon>
        <taxon>Oceanospirillales</taxon>
        <taxon>Halomonadaceae</taxon>
        <taxon>Onishia</taxon>
    </lineage>
</organism>
<evidence type="ECO:0000256" key="8">
    <source>
        <dbReference type="ARBA" id="ARBA00023316"/>
    </source>
</evidence>
<evidence type="ECO:0000256" key="6">
    <source>
        <dbReference type="ARBA" id="ARBA00022764"/>
    </source>
</evidence>
<dbReference type="GO" id="GO:0071555">
    <property type="term" value="P:cell wall organization"/>
    <property type="evidence" value="ECO:0007669"/>
    <property type="project" value="UniProtKB-KW"/>
</dbReference>